<accession>A0ABV0P924</accession>
<evidence type="ECO:0000313" key="2">
    <source>
        <dbReference type="EMBL" id="MEQ2179958.1"/>
    </source>
</evidence>
<sequence>MDQNQDVGSERHTTPLFLSPYELDRKRWLSRRTAATATSRLGFHPFITVLRDHTFPATGNALSLQSEAHTDPPGEEEEQEEERNTERRRRQRMEELVGPAELSSSSNGSC</sequence>
<name>A0ABV0P924_9TELE</name>
<reference evidence="2 3" key="1">
    <citation type="submission" date="2021-06" db="EMBL/GenBank/DDBJ databases">
        <authorList>
            <person name="Palmer J.M."/>
        </authorList>
    </citation>
    <scope>NUCLEOTIDE SEQUENCE [LARGE SCALE GENOMIC DNA]</scope>
    <source>
        <strain evidence="2 3">GA_2019</strain>
        <tissue evidence="2">Muscle</tissue>
    </source>
</reference>
<gene>
    <name evidence="2" type="ORF">GOODEAATRI_030682</name>
</gene>
<feature type="region of interest" description="Disordered" evidence="1">
    <location>
        <begin position="58"/>
        <end position="110"/>
    </location>
</feature>
<evidence type="ECO:0000256" key="1">
    <source>
        <dbReference type="SAM" id="MobiDB-lite"/>
    </source>
</evidence>
<keyword evidence="3" id="KW-1185">Reference proteome</keyword>
<feature type="compositionally biased region" description="Acidic residues" evidence="1">
    <location>
        <begin position="73"/>
        <end position="83"/>
    </location>
</feature>
<proteinExistence type="predicted"/>
<comment type="caution">
    <text evidence="2">The sequence shown here is derived from an EMBL/GenBank/DDBJ whole genome shotgun (WGS) entry which is preliminary data.</text>
</comment>
<dbReference type="EMBL" id="JAHRIO010064904">
    <property type="protein sequence ID" value="MEQ2179958.1"/>
    <property type="molecule type" value="Genomic_DNA"/>
</dbReference>
<organism evidence="2 3">
    <name type="scientific">Goodea atripinnis</name>
    <dbReference type="NCBI Taxonomy" id="208336"/>
    <lineage>
        <taxon>Eukaryota</taxon>
        <taxon>Metazoa</taxon>
        <taxon>Chordata</taxon>
        <taxon>Craniata</taxon>
        <taxon>Vertebrata</taxon>
        <taxon>Euteleostomi</taxon>
        <taxon>Actinopterygii</taxon>
        <taxon>Neopterygii</taxon>
        <taxon>Teleostei</taxon>
        <taxon>Neoteleostei</taxon>
        <taxon>Acanthomorphata</taxon>
        <taxon>Ovalentaria</taxon>
        <taxon>Atherinomorphae</taxon>
        <taxon>Cyprinodontiformes</taxon>
        <taxon>Goodeidae</taxon>
        <taxon>Goodea</taxon>
    </lineage>
</organism>
<protein>
    <submittedName>
        <fullName evidence="2">Uncharacterized protein</fullName>
    </submittedName>
</protein>
<evidence type="ECO:0000313" key="3">
    <source>
        <dbReference type="Proteomes" id="UP001476798"/>
    </source>
</evidence>
<dbReference type="Proteomes" id="UP001476798">
    <property type="component" value="Unassembled WGS sequence"/>
</dbReference>